<keyword evidence="3" id="KW-1185">Reference proteome</keyword>
<gene>
    <name evidence="2" type="ORF">FCL54_13540</name>
</gene>
<keyword evidence="1" id="KW-1133">Transmembrane helix</keyword>
<sequence length="78" mass="9060">MAGPGPGMDIFGMMFGFLGIIYMLIMLFIVVLTIVFIFKAMSFMKKKTENDERLIRAIENSNLNKRDFTIDRPEDEEF</sequence>
<reference evidence="2 3" key="1">
    <citation type="submission" date="2019-04" db="EMBL/GenBank/DDBJ databases">
        <title>Bacillus caeni sp. nov., a bacterium isolated from mangrove sediment.</title>
        <authorList>
            <person name="Huang H."/>
            <person name="Mo K."/>
            <person name="Hu Y."/>
        </authorList>
    </citation>
    <scope>NUCLEOTIDE SEQUENCE [LARGE SCALE GENOMIC DNA]</scope>
    <source>
        <strain evidence="2 3">HB172195</strain>
    </source>
</reference>
<dbReference type="OrthoDB" id="2943176at2"/>
<dbReference type="RefSeq" id="WP_138127168.1">
    <property type="nucleotide sequence ID" value="NZ_SWLG01000008.1"/>
</dbReference>
<dbReference type="Proteomes" id="UP000308230">
    <property type="component" value="Unassembled WGS sequence"/>
</dbReference>
<protein>
    <submittedName>
        <fullName evidence="2">Uncharacterized protein</fullName>
    </submittedName>
</protein>
<keyword evidence="1" id="KW-0472">Membrane</keyword>
<dbReference type="EMBL" id="SWLG01000008">
    <property type="protein sequence ID" value="TLS36970.1"/>
    <property type="molecule type" value="Genomic_DNA"/>
</dbReference>
<organism evidence="2 3">
    <name type="scientific">Exobacillus caeni</name>
    <dbReference type="NCBI Taxonomy" id="2574798"/>
    <lineage>
        <taxon>Bacteria</taxon>
        <taxon>Bacillati</taxon>
        <taxon>Bacillota</taxon>
        <taxon>Bacilli</taxon>
        <taxon>Bacillales</taxon>
        <taxon>Guptibacillaceae</taxon>
        <taxon>Exobacillus</taxon>
    </lineage>
</organism>
<evidence type="ECO:0000256" key="1">
    <source>
        <dbReference type="SAM" id="Phobius"/>
    </source>
</evidence>
<feature type="transmembrane region" description="Helical" evidence="1">
    <location>
        <begin position="12"/>
        <end position="38"/>
    </location>
</feature>
<name>A0A5R9F3K1_9BACL</name>
<proteinExistence type="predicted"/>
<dbReference type="AlphaFoldDB" id="A0A5R9F3K1"/>
<accession>A0A5R9F3K1</accession>
<evidence type="ECO:0000313" key="2">
    <source>
        <dbReference type="EMBL" id="TLS36970.1"/>
    </source>
</evidence>
<comment type="caution">
    <text evidence="2">The sequence shown here is derived from an EMBL/GenBank/DDBJ whole genome shotgun (WGS) entry which is preliminary data.</text>
</comment>
<evidence type="ECO:0000313" key="3">
    <source>
        <dbReference type="Proteomes" id="UP000308230"/>
    </source>
</evidence>
<keyword evidence="1" id="KW-0812">Transmembrane</keyword>